<accession>A0A7U0GBK2</accession>
<gene>
    <name evidence="1" type="ORF">vBKpMFBKp24_146</name>
</gene>
<reference evidence="1 2" key="1">
    <citation type="submission" date="2020-12" db="EMBL/GenBank/DDBJ databases">
        <title>Genomic characterization of four novel bacteriophages infecting Klebsiella pneumoniae.</title>
        <authorList>
            <person name="Estrada Bonilla B."/>
            <person name="Costa A.R."/>
            <person name="van Rossum T."/>
            <person name="Hagedoorn S."/>
            <person name="Wallinga H."/>
            <person name="Xiao M."/>
            <person name="Song W."/>
            <person name="Haas P.-J."/>
            <person name="Nobrega F.L."/>
            <person name="Brouns S.J.J."/>
        </authorList>
    </citation>
    <scope>NUCLEOTIDE SEQUENCE [LARGE SCALE GENOMIC DNA]</scope>
</reference>
<evidence type="ECO:0000313" key="1">
    <source>
        <dbReference type="EMBL" id="QQV92209.1"/>
    </source>
</evidence>
<name>A0A7U0GBK2_9CAUD</name>
<proteinExistence type="predicted"/>
<dbReference type="Proteomes" id="UP000596381">
    <property type="component" value="Segment"/>
</dbReference>
<keyword evidence="2" id="KW-1185">Reference proteome</keyword>
<organism evidence="1 2">
    <name type="scientific">Klebsiella phage vB_KpM_FBKp24</name>
    <dbReference type="NCBI Taxonomy" id="2801834"/>
    <lineage>
        <taxon>Viruses</taxon>
        <taxon>Duplodnaviria</taxon>
        <taxon>Heunggongvirae</taxon>
        <taxon>Uroviricota</taxon>
        <taxon>Caudoviricetes</taxon>
        <taxon>Chimalliviridae</taxon>
        <taxon>Maaswegvirus</taxon>
        <taxon>Maaswegvirus Kp24</taxon>
    </lineage>
</organism>
<protein>
    <submittedName>
        <fullName evidence="1">Uncharacterized protein</fullName>
    </submittedName>
</protein>
<evidence type="ECO:0000313" key="2">
    <source>
        <dbReference type="Proteomes" id="UP000596381"/>
    </source>
</evidence>
<sequence>MLCTFKGRNALWTKRNKAEFGDFIQVSNADKLRINFGLFVKAKNRSVVISFHDLFPIKNGDEIVNGLSANKIPFVPLFHVTPGVKSSGIRFAPECFYISLSLNYWAGPSRNLKLGVSALQSFIEGLGDITGEKLGEILLGVEKAYAA</sequence>
<dbReference type="EMBL" id="MW394391">
    <property type="protein sequence ID" value="QQV92209.1"/>
    <property type="molecule type" value="Genomic_DNA"/>
</dbReference>